<dbReference type="PANTHER" id="PTHR48081">
    <property type="entry name" value="AB HYDROLASE SUPERFAMILY PROTEIN C4A8.06C"/>
    <property type="match status" value="1"/>
</dbReference>
<keyword evidence="4" id="KW-1185">Reference proteome</keyword>
<sequence>MLYEKEVPNSTPAPADYVEQVDSSGLTRNVTWPSLTAYLPPKDKATGTAVIICPGGGYAVLAPAVKSAALAREFNKAGIAAFVLKYRLPNDAVMTDKSIAPLQDGQMAVLTLRKRAKEWNINPDKIGFVGISAGGHLASTAGTQFGRPVIENKEHISLRPDFMVLVYPVILFDTAIASGVRERLVGKDAPQELLDLYSSEKHVSVNTPPTFLVHAADDDTVPVKNSLLFFNALLDANVRTSMHILQSGNHGFQYDHPGPDVRWFDWCLNWLHENGF</sequence>
<organism evidence="3 4">
    <name type="scientific">Chitinophaga barathri</name>
    <dbReference type="NCBI Taxonomy" id="1647451"/>
    <lineage>
        <taxon>Bacteria</taxon>
        <taxon>Pseudomonadati</taxon>
        <taxon>Bacteroidota</taxon>
        <taxon>Chitinophagia</taxon>
        <taxon>Chitinophagales</taxon>
        <taxon>Chitinophagaceae</taxon>
        <taxon>Chitinophaga</taxon>
    </lineage>
</organism>
<dbReference type="AlphaFoldDB" id="A0A3N4MGJ6"/>
<dbReference type="InterPro" id="IPR049492">
    <property type="entry name" value="BD-FAE-like_dom"/>
</dbReference>
<accession>A0A3N4MGJ6</accession>
<protein>
    <submittedName>
        <fullName evidence="3">Alpha/beta hydrolase</fullName>
    </submittedName>
</protein>
<feature type="domain" description="BD-FAE-like" evidence="2">
    <location>
        <begin position="37"/>
        <end position="233"/>
    </location>
</feature>
<proteinExistence type="predicted"/>
<evidence type="ECO:0000256" key="1">
    <source>
        <dbReference type="ARBA" id="ARBA00022801"/>
    </source>
</evidence>
<dbReference type="OrthoDB" id="9794725at2"/>
<evidence type="ECO:0000259" key="2">
    <source>
        <dbReference type="Pfam" id="PF20434"/>
    </source>
</evidence>
<dbReference type="Pfam" id="PF20434">
    <property type="entry name" value="BD-FAE"/>
    <property type="match status" value="1"/>
</dbReference>
<gene>
    <name evidence="3" type="ORF">EG028_05285</name>
</gene>
<dbReference type="EMBL" id="RMBX01000002">
    <property type="protein sequence ID" value="RPD42708.1"/>
    <property type="molecule type" value="Genomic_DNA"/>
</dbReference>
<dbReference type="Proteomes" id="UP000279089">
    <property type="component" value="Unassembled WGS sequence"/>
</dbReference>
<dbReference type="InterPro" id="IPR050300">
    <property type="entry name" value="GDXG_lipolytic_enzyme"/>
</dbReference>
<evidence type="ECO:0000313" key="4">
    <source>
        <dbReference type="Proteomes" id="UP000279089"/>
    </source>
</evidence>
<dbReference type="GO" id="GO:0016787">
    <property type="term" value="F:hydrolase activity"/>
    <property type="evidence" value="ECO:0007669"/>
    <property type="project" value="UniProtKB-KW"/>
</dbReference>
<dbReference type="Gene3D" id="3.40.50.1820">
    <property type="entry name" value="alpha/beta hydrolase"/>
    <property type="match status" value="1"/>
</dbReference>
<keyword evidence="1 3" id="KW-0378">Hydrolase</keyword>
<evidence type="ECO:0000313" key="3">
    <source>
        <dbReference type="EMBL" id="RPD42708.1"/>
    </source>
</evidence>
<name>A0A3N4MGJ6_9BACT</name>
<dbReference type="PANTHER" id="PTHR48081:SF6">
    <property type="entry name" value="PEPTIDASE S9 PROLYL OLIGOPEPTIDASE CATALYTIC DOMAIN-CONTAINING PROTEIN"/>
    <property type="match status" value="1"/>
</dbReference>
<reference evidence="4" key="1">
    <citation type="submission" date="2018-11" db="EMBL/GenBank/DDBJ databases">
        <title>Chitinophaga lutea sp.nov., isolate from arsenic contaminated soil.</title>
        <authorList>
            <person name="Zong Y."/>
        </authorList>
    </citation>
    <scope>NUCLEOTIDE SEQUENCE [LARGE SCALE GENOMIC DNA]</scope>
    <source>
        <strain evidence="4">YLT18</strain>
    </source>
</reference>
<dbReference type="InterPro" id="IPR029058">
    <property type="entry name" value="AB_hydrolase_fold"/>
</dbReference>
<comment type="caution">
    <text evidence="3">The sequence shown here is derived from an EMBL/GenBank/DDBJ whole genome shotgun (WGS) entry which is preliminary data.</text>
</comment>
<dbReference type="SUPFAM" id="SSF53474">
    <property type="entry name" value="alpha/beta-Hydrolases"/>
    <property type="match status" value="1"/>
</dbReference>